<gene>
    <name evidence="8" type="ORF">M569_00285</name>
</gene>
<feature type="transmembrane region" description="Helical" evidence="7">
    <location>
        <begin position="196"/>
        <end position="214"/>
    </location>
</feature>
<proteinExistence type="inferred from homology"/>
<dbReference type="OrthoDB" id="1865379at2759"/>
<keyword evidence="4 7" id="KW-0812">Transmembrane</keyword>
<keyword evidence="6 7" id="KW-0472">Membrane</keyword>
<evidence type="ECO:0000256" key="5">
    <source>
        <dbReference type="ARBA" id="ARBA00022989"/>
    </source>
</evidence>
<dbReference type="InterPro" id="IPR030182">
    <property type="entry name" value="PUP_plant"/>
</dbReference>
<feature type="transmembrane region" description="Helical" evidence="7">
    <location>
        <begin position="156"/>
        <end position="176"/>
    </location>
</feature>
<name>S8D421_9LAMI</name>
<comment type="similarity">
    <text evidence="2 7">Belongs to the purine permeases (TC 2.A.7.14) family.</text>
</comment>
<feature type="non-terminal residue" evidence="8">
    <location>
        <position position="1"/>
    </location>
</feature>
<feature type="transmembrane region" description="Helical" evidence="7">
    <location>
        <begin position="263"/>
        <end position="284"/>
    </location>
</feature>
<dbReference type="AlphaFoldDB" id="S8D421"/>
<dbReference type="PANTHER" id="PTHR31376">
    <property type="entry name" value="OS09G0467300 PROTEIN-RELATED"/>
    <property type="match status" value="1"/>
</dbReference>
<keyword evidence="5 7" id="KW-1133">Transmembrane helix</keyword>
<dbReference type="Proteomes" id="UP000015453">
    <property type="component" value="Unassembled WGS sequence"/>
</dbReference>
<dbReference type="EMBL" id="AUSU01000060">
    <property type="protein sequence ID" value="EPS74474.1"/>
    <property type="molecule type" value="Genomic_DNA"/>
</dbReference>
<feature type="non-terminal residue" evidence="8">
    <location>
        <position position="311"/>
    </location>
</feature>
<protein>
    <recommendedName>
        <fullName evidence="7">Probable purine permease</fullName>
    </recommendedName>
</protein>
<dbReference type="GO" id="GO:0015211">
    <property type="term" value="F:purine nucleoside transmembrane transporter activity"/>
    <property type="evidence" value="ECO:0007669"/>
    <property type="project" value="UniProtKB-UniRule"/>
</dbReference>
<evidence type="ECO:0000256" key="2">
    <source>
        <dbReference type="ARBA" id="ARBA00006213"/>
    </source>
</evidence>
<feature type="transmembrane region" description="Helical" evidence="7">
    <location>
        <begin position="235"/>
        <end position="257"/>
    </location>
</feature>
<dbReference type="Gene3D" id="1.10.3730.20">
    <property type="match status" value="1"/>
</dbReference>
<dbReference type="PANTHER" id="PTHR31376:SF1">
    <property type="entry name" value="PURINE PERMEASE 2"/>
    <property type="match status" value="1"/>
</dbReference>
<reference evidence="8 9" key="1">
    <citation type="journal article" date="2013" name="BMC Genomics">
        <title>The miniature genome of a carnivorous plant Genlisea aurea contains a low number of genes and short non-coding sequences.</title>
        <authorList>
            <person name="Leushkin E.V."/>
            <person name="Sutormin R.A."/>
            <person name="Nabieva E.R."/>
            <person name="Penin A.A."/>
            <person name="Kondrashov A.S."/>
            <person name="Logacheva M.D."/>
        </authorList>
    </citation>
    <scope>NUCLEOTIDE SEQUENCE [LARGE SCALE GENOMIC DNA]</scope>
</reference>
<accession>S8D421</accession>
<comment type="caution">
    <text evidence="7">Lacks conserved residue(s) required for the propagation of feature annotation.</text>
</comment>
<feature type="transmembrane region" description="Helical" evidence="7">
    <location>
        <begin position="6"/>
        <end position="24"/>
    </location>
</feature>
<feature type="transmembrane region" description="Helical" evidence="7">
    <location>
        <begin position="126"/>
        <end position="144"/>
    </location>
</feature>
<evidence type="ECO:0000256" key="7">
    <source>
        <dbReference type="RuleBase" id="RU368015"/>
    </source>
</evidence>
<evidence type="ECO:0000256" key="6">
    <source>
        <dbReference type="ARBA" id="ARBA00023136"/>
    </source>
</evidence>
<keyword evidence="9" id="KW-1185">Reference proteome</keyword>
<dbReference type="GO" id="GO:0005345">
    <property type="term" value="F:purine nucleobase transmembrane transporter activity"/>
    <property type="evidence" value="ECO:0007669"/>
    <property type="project" value="UniProtKB-UniRule"/>
</dbReference>
<feature type="transmembrane region" description="Helical" evidence="7">
    <location>
        <begin position="31"/>
        <end position="51"/>
    </location>
</feature>
<comment type="subcellular location">
    <subcellularLocation>
        <location evidence="1 7">Membrane</location>
        <topology evidence="1 7">Multi-pass membrane protein</topology>
    </subcellularLocation>
</comment>
<keyword evidence="3 7" id="KW-0813">Transport</keyword>
<feature type="transmembrane region" description="Helical" evidence="7">
    <location>
        <begin position="102"/>
        <end position="120"/>
    </location>
</feature>
<dbReference type="GO" id="GO:0016020">
    <property type="term" value="C:membrane"/>
    <property type="evidence" value="ECO:0007669"/>
    <property type="project" value="UniProtKB-SubCell"/>
</dbReference>
<dbReference type="Pfam" id="PF16913">
    <property type="entry name" value="PUNUT"/>
    <property type="match status" value="1"/>
</dbReference>
<evidence type="ECO:0000313" key="9">
    <source>
        <dbReference type="Proteomes" id="UP000015453"/>
    </source>
</evidence>
<comment type="caution">
    <text evidence="8">The sequence shown here is derived from an EMBL/GenBank/DDBJ whole genome shotgun (WGS) entry which is preliminary data.</text>
</comment>
<evidence type="ECO:0000256" key="1">
    <source>
        <dbReference type="ARBA" id="ARBA00004141"/>
    </source>
</evidence>
<evidence type="ECO:0000256" key="4">
    <source>
        <dbReference type="ARBA" id="ARBA00022692"/>
    </source>
</evidence>
<evidence type="ECO:0000313" key="8">
    <source>
        <dbReference type="EMBL" id="EPS74474.1"/>
    </source>
</evidence>
<organism evidence="8 9">
    <name type="scientific">Genlisea aurea</name>
    <dbReference type="NCBI Taxonomy" id="192259"/>
    <lineage>
        <taxon>Eukaryota</taxon>
        <taxon>Viridiplantae</taxon>
        <taxon>Streptophyta</taxon>
        <taxon>Embryophyta</taxon>
        <taxon>Tracheophyta</taxon>
        <taxon>Spermatophyta</taxon>
        <taxon>Magnoliopsida</taxon>
        <taxon>eudicotyledons</taxon>
        <taxon>Gunneridae</taxon>
        <taxon>Pentapetalae</taxon>
        <taxon>asterids</taxon>
        <taxon>lamiids</taxon>
        <taxon>Lamiales</taxon>
        <taxon>Lentibulariaceae</taxon>
        <taxon>Genlisea</taxon>
    </lineage>
</organism>
<feature type="transmembrane region" description="Helical" evidence="7">
    <location>
        <begin position="71"/>
        <end position="90"/>
    </location>
</feature>
<dbReference type="SUPFAM" id="SSF103481">
    <property type="entry name" value="Multidrug resistance efflux transporter EmrE"/>
    <property type="match status" value="1"/>
</dbReference>
<sequence>LLIINGLLLAVGSSGIPLIMRLYFIHGGKMLWFASWLQTSAFPLILIPLLFNHLRRTTTTAARFFSINRKLSAAAAAIGIAIGFNNYLYAYGSSKLPVSTSSLIFSTQLIFTALFSFLLVKHKFTAYSINAIVLLTVGAVILSFHSSAKDESDRDYEFGFAVTVTAVALSGLIQPLMELCYLKSDQAVDGVVALEFQFVLSSFATGFCTVGMLMGKDFEGISGEAKGFEIGAVNYILTVFFTAVVSQCFFLGSVGVIHLSSALLAGVIICASLPLCEILAVVLFREKFRPEKGVSLLLSLWGSVSYFYGEF</sequence>
<evidence type="ECO:0000256" key="3">
    <source>
        <dbReference type="ARBA" id="ARBA00022448"/>
    </source>
</evidence>
<dbReference type="InterPro" id="IPR037185">
    <property type="entry name" value="EmrE-like"/>
</dbReference>